<dbReference type="InterPro" id="IPR050490">
    <property type="entry name" value="Bact_solute-bd_prot1"/>
</dbReference>
<dbReference type="PANTHER" id="PTHR43649">
    <property type="entry name" value="ARABINOSE-BINDING PROTEIN-RELATED"/>
    <property type="match status" value="1"/>
</dbReference>
<feature type="chain" id="PRO_5045113435" evidence="5">
    <location>
        <begin position="21"/>
        <end position="428"/>
    </location>
</feature>
<evidence type="ECO:0000313" key="6">
    <source>
        <dbReference type="EMBL" id="WZW56144.1"/>
    </source>
</evidence>
<keyword evidence="3" id="KW-0813">Transport</keyword>
<protein>
    <submittedName>
        <fullName evidence="6">ABC transporter substrate-binding protein</fullName>
    </submittedName>
</protein>
<comment type="similarity">
    <text evidence="2">Belongs to the bacterial solute-binding protein 1 family.</text>
</comment>
<evidence type="ECO:0000256" key="3">
    <source>
        <dbReference type="ARBA" id="ARBA00022448"/>
    </source>
</evidence>
<dbReference type="PANTHER" id="PTHR43649:SF34">
    <property type="entry name" value="ABC TRANSPORTER PERIPLASMIC-BINDING PROTEIN YCJN-RELATED"/>
    <property type="match status" value="1"/>
</dbReference>
<dbReference type="SUPFAM" id="SSF53850">
    <property type="entry name" value="Periplasmic binding protein-like II"/>
    <property type="match status" value="1"/>
</dbReference>
<dbReference type="CDD" id="cd14750">
    <property type="entry name" value="PBP2_TMBP"/>
    <property type="match status" value="1"/>
</dbReference>
<sequence length="428" mass="45762">MTKLKAGLLTMALAMTAAMAATAATAGAATLRIACGAAGVDQDICQVSAKRWAEKTGNEVEFISMPNNSSETLALYQQLLGSGSDKIDVMQIDTVWPGILANHLIDLKPYSKGLESQSFPSIVANDTVNGKLVAMPWFIDTGLLYYRKDLLDKYRVKVPATWEELDATARKVQSGERAAGNEKVWGYVWQGRAYEGLTCDALEWISSYNGGTVVDDKGRVTIDNPGAIKALEQSAKWVGTISPKAVLNYGEEEARGVFQAGNAVFMRNWPYAWAIANRAGSPIKGKVGIAPLPKGGADGRPAAALGGWQLAVSRYSPNPKLAADLVMYLASAEVQKMRAIQGSYNPTMPALYRDKDILQASPFMADLLPTFGTAVARPSTVTGAKYNQVSNQFWNAAHDVLAGSDTAAAALARLAATLNRLAPGGTWH</sequence>
<dbReference type="EMBL" id="CP150850">
    <property type="protein sequence ID" value="WZW56144.1"/>
    <property type="molecule type" value="Genomic_DNA"/>
</dbReference>
<dbReference type="Pfam" id="PF01547">
    <property type="entry name" value="SBP_bac_1"/>
    <property type="match status" value="1"/>
</dbReference>
<gene>
    <name evidence="6" type="ORF">WN985_26690</name>
</gene>
<organism evidence="6 7">
    <name type="scientific">Burkholderia pyrrocinia</name>
    <name type="common">Pseudomonas pyrrocinia</name>
    <dbReference type="NCBI Taxonomy" id="60550"/>
    <lineage>
        <taxon>Bacteria</taxon>
        <taxon>Pseudomonadati</taxon>
        <taxon>Pseudomonadota</taxon>
        <taxon>Betaproteobacteria</taxon>
        <taxon>Burkholderiales</taxon>
        <taxon>Burkholderiaceae</taxon>
        <taxon>Burkholderia</taxon>
        <taxon>Burkholderia cepacia complex</taxon>
    </lineage>
</organism>
<dbReference type="Proteomes" id="UP001484179">
    <property type="component" value="Chromosome 2"/>
</dbReference>
<keyword evidence="7" id="KW-1185">Reference proteome</keyword>
<keyword evidence="4 5" id="KW-0732">Signal</keyword>
<accession>A0ABZ3BM68</accession>
<dbReference type="Gene3D" id="3.40.190.10">
    <property type="entry name" value="Periplasmic binding protein-like II"/>
    <property type="match status" value="2"/>
</dbReference>
<evidence type="ECO:0000313" key="7">
    <source>
        <dbReference type="Proteomes" id="UP001484179"/>
    </source>
</evidence>
<reference evidence="6 7" key="1">
    <citation type="submission" date="2024-04" db="EMBL/GenBank/DDBJ databases">
        <title>Biological Control Activity of Plant Growth Promoting Rhizobacteria Burkholderia pyrrocinia BX1 against Tobacco black shank Introduction Tobacco black shank (TBS) caused by the oomycete Phytophthora. nicotianae (P. nicotianae) has become a destructive soil.</title>
        <authorList>
            <person name="Liu X."/>
            <person name="Shu C."/>
        </authorList>
    </citation>
    <scope>NUCLEOTIDE SEQUENCE [LARGE SCALE GENOMIC DNA]</scope>
    <source>
        <strain evidence="6 7">BX1</strain>
    </source>
</reference>
<evidence type="ECO:0000256" key="5">
    <source>
        <dbReference type="SAM" id="SignalP"/>
    </source>
</evidence>
<name>A0ABZ3BM68_BURPY</name>
<feature type="signal peptide" evidence="5">
    <location>
        <begin position="1"/>
        <end position="20"/>
    </location>
</feature>
<dbReference type="InterPro" id="IPR006059">
    <property type="entry name" value="SBP"/>
</dbReference>
<evidence type="ECO:0000256" key="4">
    <source>
        <dbReference type="ARBA" id="ARBA00022729"/>
    </source>
</evidence>
<comment type="subcellular location">
    <subcellularLocation>
        <location evidence="1">Periplasm</location>
    </subcellularLocation>
</comment>
<evidence type="ECO:0000256" key="2">
    <source>
        <dbReference type="ARBA" id="ARBA00008520"/>
    </source>
</evidence>
<proteinExistence type="inferred from homology"/>
<dbReference type="RefSeq" id="WP_342310100.1">
    <property type="nucleotide sequence ID" value="NZ_CP150850.1"/>
</dbReference>
<evidence type="ECO:0000256" key="1">
    <source>
        <dbReference type="ARBA" id="ARBA00004418"/>
    </source>
</evidence>